<dbReference type="Proteomes" id="UP000268016">
    <property type="component" value="Unassembled WGS sequence"/>
</dbReference>
<keyword evidence="6" id="KW-1185">Reference proteome</keyword>
<feature type="domain" description="HTH gntR-type" evidence="4">
    <location>
        <begin position="21"/>
        <end position="89"/>
    </location>
</feature>
<dbReference type="EMBL" id="RDRB01000002">
    <property type="protein sequence ID" value="ROU03494.1"/>
    <property type="molecule type" value="Genomic_DNA"/>
</dbReference>
<dbReference type="GO" id="GO:0045892">
    <property type="term" value="P:negative regulation of DNA-templated transcription"/>
    <property type="evidence" value="ECO:0007669"/>
    <property type="project" value="TreeGrafter"/>
</dbReference>
<keyword evidence="2" id="KW-0238">DNA-binding</keyword>
<evidence type="ECO:0000259" key="4">
    <source>
        <dbReference type="PROSITE" id="PS50949"/>
    </source>
</evidence>
<dbReference type="Gene3D" id="1.10.10.10">
    <property type="entry name" value="Winged helix-like DNA-binding domain superfamily/Winged helix DNA-binding domain"/>
    <property type="match status" value="1"/>
</dbReference>
<keyword evidence="1" id="KW-0805">Transcription regulation</keyword>
<evidence type="ECO:0000256" key="3">
    <source>
        <dbReference type="ARBA" id="ARBA00023163"/>
    </source>
</evidence>
<dbReference type="InterPro" id="IPR036388">
    <property type="entry name" value="WH-like_DNA-bd_sf"/>
</dbReference>
<dbReference type="SUPFAM" id="SSF46785">
    <property type="entry name" value="Winged helix' DNA-binding domain"/>
    <property type="match status" value="1"/>
</dbReference>
<reference evidence="5 6" key="1">
    <citation type="submission" date="2018-10" db="EMBL/GenBank/DDBJ databases">
        <title>Histidinibacterium lentulum gen. nov., sp. nov., a marine bacterium from the culture broth of Picochlorum sp. 122.</title>
        <authorList>
            <person name="Wang G."/>
        </authorList>
    </citation>
    <scope>NUCLEOTIDE SEQUENCE [LARGE SCALE GENOMIC DNA]</scope>
    <source>
        <strain evidence="5 6">B17</strain>
    </source>
</reference>
<dbReference type="OrthoDB" id="7173258at2"/>
<dbReference type="Pfam" id="PF07702">
    <property type="entry name" value="UTRA"/>
    <property type="match status" value="1"/>
</dbReference>
<keyword evidence="3" id="KW-0804">Transcription</keyword>
<dbReference type="InterPro" id="IPR000524">
    <property type="entry name" value="Tscrpt_reg_HTH_GntR"/>
</dbReference>
<dbReference type="SUPFAM" id="SSF64288">
    <property type="entry name" value="Chorismate lyase-like"/>
    <property type="match status" value="1"/>
</dbReference>
<dbReference type="Pfam" id="PF00392">
    <property type="entry name" value="GntR"/>
    <property type="match status" value="1"/>
</dbReference>
<dbReference type="RefSeq" id="WP_123641028.1">
    <property type="nucleotide sequence ID" value="NZ_ML119082.1"/>
</dbReference>
<dbReference type="PANTHER" id="PTHR44846">
    <property type="entry name" value="MANNOSYL-D-GLYCERATE TRANSPORT/METABOLISM SYSTEM REPRESSOR MNGR-RELATED"/>
    <property type="match status" value="1"/>
</dbReference>
<dbReference type="Gene3D" id="3.40.1410.10">
    <property type="entry name" value="Chorismate lyase-like"/>
    <property type="match status" value="1"/>
</dbReference>
<sequence>MDGSDAAALFDPANWYREGQGPRYRQLHAYLTEAIRDGRLPVGSQLPPERDLAEFADVSRVTVRRAVSQLAMDGLIDQRRGSGSYVRPGAPRLEQSLSRLMSFTELMQARGMSSTSRILARGLFAPLPAETMALGLGTGEMVARVERLRSADGVPMALERSCLPPDVLPDPDAVEVSLYAVLRARGLAPTRAIQRVSAVNITPREAEIMALAEGTAALQIDRTAYLASGRPVEFTRGVYRSDIYDFVTELRLDS</sequence>
<evidence type="ECO:0000256" key="1">
    <source>
        <dbReference type="ARBA" id="ARBA00023015"/>
    </source>
</evidence>
<dbReference type="GO" id="GO:0003700">
    <property type="term" value="F:DNA-binding transcription factor activity"/>
    <property type="evidence" value="ECO:0007669"/>
    <property type="project" value="InterPro"/>
</dbReference>
<comment type="caution">
    <text evidence="5">The sequence shown here is derived from an EMBL/GenBank/DDBJ whole genome shotgun (WGS) entry which is preliminary data.</text>
</comment>
<dbReference type="AlphaFoldDB" id="A0A3N2R7R5"/>
<dbReference type="SMART" id="SM00866">
    <property type="entry name" value="UTRA"/>
    <property type="match status" value="1"/>
</dbReference>
<proteinExistence type="predicted"/>
<dbReference type="PROSITE" id="PS50949">
    <property type="entry name" value="HTH_GNTR"/>
    <property type="match status" value="1"/>
</dbReference>
<dbReference type="PRINTS" id="PR00035">
    <property type="entry name" value="HTHGNTR"/>
</dbReference>
<evidence type="ECO:0000256" key="2">
    <source>
        <dbReference type="ARBA" id="ARBA00023125"/>
    </source>
</evidence>
<evidence type="ECO:0000313" key="6">
    <source>
        <dbReference type="Proteomes" id="UP000268016"/>
    </source>
</evidence>
<dbReference type="SMART" id="SM00345">
    <property type="entry name" value="HTH_GNTR"/>
    <property type="match status" value="1"/>
</dbReference>
<evidence type="ECO:0000313" key="5">
    <source>
        <dbReference type="EMBL" id="ROU03494.1"/>
    </source>
</evidence>
<dbReference type="InterPro" id="IPR050679">
    <property type="entry name" value="Bact_HTH_transcr_reg"/>
</dbReference>
<dbReference type="PANTHER" id="PTHR44846:SF1">
    <property type="entry name" value="MANNOSYL-D-GLYCERATE TRANSPORT_METABOLISM SYSTEM REPRESSOR MNGR-RELATED"/>
    <property type="match status" value="1"/>
</dbReference>
<dbReference type="InterPro" id="IPR011663">
    <property type="entry name" value="UTRA"/>
</dbReference>
<name>A0A3N2R7R5_9RHOB</name>
<dbReference type="CDD" id="cd07377">
    <property type="entry name" value="WHTH_GntR"/>
    <property type="match status" value="1"/>
</dbReference>
<protein>
    <submittedName>
        <fullName evidence="5">GntR family transcriptional regulator</fullName>
    </submittedName>
</protein>
<organism evidence="5 6">
    <name type="scientific">Histidinibacterium lentulum</name>
    <dbReference type="NCBI Taxonomy" id="2480588"/>
    <lineage>
        <taxon>Bacteria</taxon>
        <taxon>Pseudomonadati</taxon>
        <taxon>Pseudomonadota</taxon>
        <taxon>Alphaproteobacteria</taxon>
        <taxon>Rhodobacterales</taxon>
        <taxon>Paracoccaceae</taxon>
        <taxon>Histidinibacterium</taxon>
    </lineage>
</organism>
<dbReference type="InterPro" id="IPR036390">
    <property type="entry name" value="WH_DNA-bd_sf"/>
</dbReference>
<dbReference type="InterPro" id="IPR028978">
    <property type="entry name" value="Chorismate_lyase_/UTRA_dom_sf"/>
</dbReference>
<gene>
    <name evidence="5" type="ORF">EAT49_04145</name>
</gene>
<accession>A0A3N2R7R5</accession>
<dbReference type="GO" id="GO:0003677">
    <property type="term" value="F:DNA binding"/>
    <property type="evidence" value="ECO:0007669"/>
    <property type="project" value="UniProtKB-KW"/>
</dbReference>